<name>A0A645FWS7_9ZZZZ</name>
<dbReference type="EMBL" id="VSSQ01066452">
    <property type="protein sequence ID" value="MPN18988.1"/>
    <property type="molecule type" value="Genomic_DNA"/>
</dbReference>
<keyword evidence="1" id="KW-0472">Membrane</keyword>
<protein>
    <submittedName>
        <fullName evidence="2">Uncharacterized protein</fullName>
    </submittedName>
</protein>
<proteinExistence type="predicted"/>
<reference evidence="2" key="1">
    <citation type="submission" date="2019-08" db="EMBL/GenBank/DDBJ databases">
        <authorList>
            <person name="Kucharzyk K."/>
            <person name="Murdoch R.W."/>
            <person name="Higgins S."/>
            <person name="Loffler F."/>
        </authorList>
    </citation>
    <scope>NUCLEOTIDE SEQUENCE</scope>
</reference>
<comment type="caution">
    <text evidence="2">The sequence shown here is derived from an EMBL/GenBank/DDBJ whole genome shotgun (WGS) entry which is preliminary data.</text>
</comment>
<evidence type="ECO:0000256" key="1">
    <source>
        <dbReference type="SAM" id="Phobius"/>
    </source>
</evidence>
<accession>A0A645FWS7</accession>
<evidence type="ECO:0000313" key="2">
    <source>
        <dbReference type="EMBL" id="MPN18988.1"/>
    </source>
</evidence>
<sequence>MKENKLPPLQKIIAFFFVLVFIASLFFIGYRIYTKPEYEAHEKEQASLLAVSALTLFAEKTANEPGIWTKFDNLETELMIDHMRIKGNWVVKVIFINKGSHIDVLSSVSSGWNSRSPQSAEVRAKISGNGNLEFKDEKAAPAIAARIKSGRMRALGKVHSFRFPDEQKKVPALIEAEEYLLTDQEGNEFLILKDPLKISQGVIPIE</sequence>
<dbReference type="AlphaFoldDB" id="A0A645FWS7"/>
<keyword evidence="1" id="KW-1133">Transmembrane helix</keyword>
<organism evidence="2">
    <name type="scientific">bioreactor metagenome</name>
    <dbReference type="NCBI Taxonomy" id="1076179"/>
    <lineage>
        <taxon>unclassified sequences</taxon>
        <taxon>metagenomes</taxon>
        <taxon>ecological metagenomes</taxon>
    </lineage>
</organism>
<feature type="transmembrane region" description="Helical" evidence="1">
    <location>
        <begin position="12"/>
        <end position="33"/>
    </location>
</feature>
<gene>
    <name evidence="2" type="ORF">SDC9_166354</name>
</gene>
<keyword evidence="1" id="KW-0812">Transmembrane</keyword>